<reference evidence="6 7" key="1">
    <citation type="submission" date="2023-01" db="EMBL/GenBank/DDBJ databases">
        <authorList>
            <person name="Whitehead M."/>
        </authorList>
    </citation>
    <scope>NUCLEOTIDE SEQUENCE [LARGE SCALE GENOMIC DNA]</scope>
</reference>
<evidence type="ECO:0000256" key="1">
    <source>
        <dbReference type="ARBA" id="ARBA00022771"/>
    </source>
</evidence>
<accession>A0AAV0WA41</accession>
<dbReference type="Proteomes" id="UP001160148">
    <property type="component" value="Unassembled WGS sequence"/>
</dbReference>
<proteinExistence type="predicted"/>
<dbReference type="InterPro" id="IPR001841">
    <property type="entry name" value="Znf_RING"/>
</dbReference>
<feature type="region of interest" description="Disordered" evidence="4">
    <location>
        <begin position="203"/>
        <end position="258"/>
    </location>
</feature>
<feature type="compositionally biased region" description="Polar residues" evidence="4">
    <location>
        <begin position="16"/>
        <end position="72"/>
    </location>
</feature>
<comment type="caution">
    <text evidence="6">The sequence shown here is derived from an EMBL/GenBank/DDBJ whole genome shotgun (WGS) entry which is preliminary data.</text>
</comment>
<keyword evidence="7" id="KW-1185">Reference proteome</keyword>
<dbReference type="PROSITE" id="PS50089">
    <property type="entry name" value="ZF_RING_2"/>
    <property type="match status" value="1"/>
</dbReference>
<dbReference type="GO" id="GO:0008270">
    <property type="term" value="F:zinc ion binding"/>
    <property type="evidence" value="ECO:0007669"/>
    <property type="project" value="UniProtKB-KW"/>
</dbReference>
<feature type="compositionally biased region" description="Low complexity" evidence="4">
    <location>
        <begin position="83"/>
        <end position="93"/>
    </location>
</feature>
<dbReference type="AlphaFoldDB" id="A0AAV0WA41"/>
<dbReference type="Pfam" id="PF13920">
    <property type="entry name" value="zf-C3HC4_3"/>
    <property type="match status" value="1"/>
</dbReference>
<evidence type="ECO:0000256" key="2">
    <source>
        <dbReference type="ARBA" id="ARBA00022833"/>
    </source>
</evidence>
<feature type="region of interest" description="Disordered" evidence="4">
    <location>
        <begin position="1"/>
        <end position="93"/>
    </location>
</feature>
<evidence type="ECO:0000313" key="7">
    <source>
        <dbReference type="Proteomes" id="UP001160148"/>
    </source>
</evidence>
<keyword evidence="2" id="KW-0862">Zinc</keyword>
<dbReference type="Gene3D" id="3.30.40.10">
    <property type="entry name" value="Zinc/RING finger domain, C3HC4 (zinc finger)"/>
    <property type="match status" value="1"/>
</dbReference>
<dbReference type="InterPro" id="IPR013083">
    <property type="entry name" value="Znf_RING/FYVE/PHD"/>
</dbReference>
<evidence type="ECO:0000256" key="3">
    <source>
        <dbReference type="PROSITE-ProRule" id="PRU00175"/>
    </source>
</evidence>
<keyword evidence="1 3" id="KW-0863">Zinc-finger</keyword>
<evidence type="ECO:0000256" key="4">
    <source>
        <dbReference type="SAM" id="MobiDB-lite"/>
    </source>
</evidence>
<feature type="compositionally biased region" description="Polar residues" evidence="4">
    <location>
        <begin position="220"/>
        <end position="246"/>
    </location>
</feature>
<dbReference type="SUPFAM" id="SSF57850">
    <property type="entry name" value="RING/U-box"/>
    <property type="match status" value="1"/>
</dbReference>
<feature type="region of interest" description="Disordered" evidence="4">
    <location>
        <begin position="156"/>
        <end position="184"/>
    </location>
</feature>
<organism evidence="6 7">
    <name type="scientific">Macrosiphum euphorbiae</name>
    <name type="common">potato aphid</name>
    <dbReference type="NCBI Taxonomy" id="13131"/>
    <lineage>
        <taxon>Eukaryota</taxon>
        <taxon>Metazoa</taxon>
        <taxon>Ecdysozoa</taxon>
        <taxon>Arthropoda</taxon>
        <taxon>Hexapoda</taxon>
        <taxon>Insecta</taxon>
        <taxon>Pterygota</taxon>
        <taxon>Neoptera</taxon>
        <taxon>Paraneoptera</taxon>
        <taxon>Hemiptera</taxon>
        <taxon>Sternorrhyncha</taxon>
        <taxon>Aphidomorpha</taxon>
        <taxon>Aphidoidea</taxon>
        <taxon>Aphididae</taxon>
        <taxon>Macrosiphini</taxon>
        <taxon>Macrosiphum</taxon>
    </lineage>
</organism>
<keyword evidence="1 3" id="KW-0479">Metal-binding</keyword>
<dbReference type="EMBL" id="CARXXK010000002">
    <property type="protein sequence ID" value="CAI6352674.1"/>
    <property type="molecule type" value="Genomic_DNA"/>
</dbReference>
<evidence type="ECO:0000313" key="6">
    <source>
        <dbReference type="EMBL" id="CAI6352674.1"/>
    </source>
</evidence>
<gene>
    <name evidence="6" type="ORF">MEUPH1_LOCUS8885</name>
</gene>
<protein>
    <recommendedName>
        <fullName evidence="5">RING-type domain-containing protein</fullName>
    </recommendedName>
</protein>
<evidence type="ECO:0000259" key="5">
    <source>
        <dbReference type="PROSITE" id="PS50089"/>
    </source>
</evidence>
<name>A0AAV0WA41_9HEMI</name>
<dbReference type="SMART" id="SM00184">
    <property type="entry name" value="RING"/>
    <property type="match status" value="1"/>
</dbReference>
<sequence length="543" mass="60829">MSHTKNSNTKHHVNNDMESNSSKPVQSTQEKQNSHSATNQYALGVTEETTSSIRSCAQSNGTRSSAQRNENIPNIHGFDFGESSSQSNNIDSRSNMSHYVHKTLSGLTAEAWAQYKTRYPTRTSNHFRKTHPNLIEYTQVCPRWYRIVSIDVNAAESNESFSSPQPRKVQRTTNGRRSTAGITNSQSDVEWYRRVNRDVIESQNSALSSRSERLERRSKSQQPTPLSSSFQAHSNDSLPESSVNNIHHSDSLTEPIVPNTQSNESVRYQSDNVIPPALDCQLQNLNTNQSPAVSTFSNPERDAAQNMTFVPSSNVTNNSNRAQVLIDLDDIATNTEDQLNSSYEVNRNLVTHAIEIIPTHHPTNSTLINEPETLEVVIRSRNNADYKFVISNPAIIRMHKVLQRRILSSDNTSSSANNSVLYQQVNHYMRVLRSTILSTDSNATSISSLMSASVPRSLTIDQSSYPLLENTSEMPPVIIIDRIQNGCVIKELTNCAICLEDGNGNVLLEPCNHYNMCGTCMERLTTWICPICRSYITNIIVYV</sequence>
<feature type="domain" description="RING-type" evidence="5">
    <location>
        <begin position="495"/>
        <end position="533"/>
    </location>
</feature>